<dbReference type="EMBL" id="JARKIE010000487">
    <property type="protein sequence ID" value="KAJ7633717.1"/>
    <property type="molecule type" value="Genomic_DNA"/>
</dbReference>
<gene>
    <name evidence="2" type="ORF">B0H17DRAFT_1339713</name>
</gene>
<accession>A0AAD7BY47</accession>
<feature type="compositionally biased region" description="Basic residues" evidence="1">
    <location>
        <begin position="75"/>
        <end position="90"/>
    </location>
</feature>
<name>A0AAD7BY47_MYCRO</name>
<feature type="compositionally biased region" description="Basic residues" evidence="1">
    <location>
        <begin position="147"/>
        <end position="161"/>
    </location>
</feature>
<reference evidence="2" key="1">
    <citation type="submission" date="2023-03" db="EMBL/GenBank/DDBJ databases">
        <title>Massive genome expansion in bonnet fungi (Mycena s.s.) driven by repeated elements and novel gene families across ecological guilds.</title>
        <authorList>
            <consortium name="Lawrence Berkeley National Laboratory"/>
            <person name="Harder C.B."/>
            <person name="Miyauchi S."/>
            <person name="Viragh M."/>
            <person name="Kuo A."/>
            <person name="Thoen E."/>
            <person name="Andreopoulos B."/>
            <person name="Lu D."/>
            <person name="Skrede I."/>
            <person name="Drula E."/>
            <person name="Henrissat B."/>
            <person name="Morin E."/>
            <person name="Kohler A."/>
            <person name="Barry K."/>
            <person name="LaButti K."/>
            <person name="Morin E."/>
            <person name="Salamov A."/>
            <person name="Lipzen A."/>
            <person name="Mereny Z."/>
            <person name="Hegedus B."/>
            <person name="Baldrian P."/>
            <person name="Stursova M."/>
            <person name="Weitz H."/>
            <person name="Taylor A."/>
            <person name="Grigoriev I.V."/>
            <person name="Nagy L.G."/>
            <person name="Martin F."/>
            <person name="Kauserud H."/>
        </authorList>
    </citation>
    <scope>NUCLEOTIDE SEQUENCE</scope>
    <source>
        <strain evidence="2">CBHHK067</strain>
    </source>
</reference>
<protein>
    <submittedName>
        <fullName evidence="2">Uncharacterized protein</fullName>
    </submittedName>
</protein>
<feature type="compositionally biased region" description="Basic and acidic residues" evidence="1">
    <location>
        <begin position="91"/>
        <end position="101"/>
    </location>
</feature>
<keyword evidence="3" id="KW-1185">Reference proteome</keyword>
<feature type="region of interest" description="Disordered" evidence="1">
    <location>
        <begin position="65"/>
        <end position="101"/>
    </location>
</feature>
<evidence type="ECO:0000313" key="2">
    <source>
        <dbReference type="EMBL" id="KAJ7633717.1"/>
    </source>
</evidence>
<evidence type="ECO:0000313" key="3">
    <source>
        <dbReference type="Proteomes" id="UP001221757"/>
    </source>
</evidence>
<feature type="region of interest" description="Disordered" evidence="1">
    <location>
        <begin position="129"/>
        <end position="161"/>
    </location>
</feature>
<organism evidence="2 3">
    <name type="scientific">Mycena rosella</name>
    <name type="common">Pink bonnet</name>
    <name type="synonym">Agaricus rosellus</name>
    <dbReference type="NCBI Taxonomy" id="1033263"/>
    <lineage>
        <taxon>Eukaryota</taxon>
        <taxon>Fungi</taxon>
        <taxon>Dikarya</taxon>
        <taxon>Basidiomycota</taxon>
        <taxon>Agaricomycotina</taxon>
        <taxon>Agaricomycetes</taxon>
        <taxon>Agaricomycetidae</taxon>
        <taxon>Agaricales</taxon>
        <taxon>Marasmiineae</taxon>
        <taxon>Mycenaceae</taxon>
        <taxon>Mycena</taxon>
    </lineage>
</organism>
<proteinExistence type="predicted"/>
<comment type="caution">
    <text evidence="2">The sequence shown here is derived from an EMBL/GenBank/DDBJ whole genome shotgun (WGS) entry which is preliminary data.</text>
</comment>
<sequence length="161" mass="18371">MLPAPPHKGRLHLSAHSLKECPLAVDQPSPPYCRNRRRCAPQRAPLNARGASDVYATSFPWVSSSGHRRELQIRARPRQPRRLRAVRPRSRSRDPSSVKLDPVRCRASMFPHPSSPAVGARTCTRFWRLPLRTSSRPPPSTSEPRRLGPRRARRRRRSAKS</sequence>
<evidence type="ECO:0000256" key="1">
    <source>
        <dbReference type="SAM" id="MobiDB-lite"/>
    </source>
</evidence>
<dbReference type="AlphaFoldDB" id="A0AAD7BY47"/>
<dbReference type="Proteomes" id="UP001221757">
    <property type="component" value="Unassembled WGS sequence"/>
</dbReference>